<keyword evidence="13" id="KW-0413">Isomerase</keyword>
<feature type="region of interest" description="Disordered" evidence="15">
    <location>
        <begin position="1163"/>
        <end position="1193"/>
    </location>
</feature>
<gene>
    <name evidence="17" type="ORF">PAPYR_2385</name>
</gene>
<dbReference type="Pfam" id="PF23109">
    <property type="entry name" value="ARCH_RTEL1"/>
    <property type="match status" value="1"/>
</dbReference>
<feature type="region of interest" description="Disordered" evidence="15">
    <location>
        <begin position="727"/>
        <end position="796"/>
    </location>
</feature>
<feature type="compositionally biased region" description="Pro residues" evidence="15">
    <location>
        <begin position="784"/>
        <end position="793"/>
    </location>
</feature>
<feature type="compositionally biased region" description="Low complexity" evidence="15">
    <location>
        <begin position="2125"/>
        <end position="2142"/>
    </location>
</feature>
<sequence>MAQVSIGDCVVKFPFPPYPVQVRFMEKMVEALDTAQNALLESPTGTGKTLCLLCSSLAWLTTRAPAPITIQQARPPPTPGAGRQEKAPPPKTIPARIIYCSRTHSQLQQVARELKRTEYNISMALLGSREQLCIHPRVSPLRGKMQQAVCKALCKQGQCGFYRGLQAAGENAKEGLPRPYDLEDLLAHGRARHVCPYFLSREMQEHAQLILLPYNYTVDQHARRAMGLELSGAVVIFDEAHNIESVCCDASSFDLSTADIASCIDEVQTCVRAFDGPNAAAVEKQISLDDLAALKSLLLRLEDAIDGIRLEPSGLTRPPSFLYDLLASVNLKKDTYTVFQSFIDKFTGALALIEASQDPTGGGGGGGRGVKGAVQTLSDSLRLLFDVSSHGSYKVHIREGGPGQSGGGNNGGGGGGGGGPGKRAMRTISFWCFQAGVAMKELISNGVRCVVLTSGTLSPMDSFALELDLPFPIRLENPHVIQPHQVWVGLLSYGPSHRPLNSSYQSRGSTEYQQELGQAILQIVRTVPDGVLVFFPSYGFMDQCMQTWHGSHGGPPLWDRIGEQKVALVEPKQSSQLNPAIQTYLSAVAAGRGAVFFAVCRGKLSEGLDFADRNCRAAVITGLPYAQVKDPWVQLKRDFIDERRLPNFSGQTWYTQQAVRAVNQAIGRVIRHKDDYGSIILLDDRFRTTTSQLSLWLRPYVRPFDDFGQAMQSLGGFFHALAGLAATGSRPTDQTPSQGGGLFQIGGAGTGGRPQLASGQKLRLRAAPPVAPPQPPRASDDSRPPLPPPPPPHAAELHLGALVDGVESNVAATVAAAQPAPAPARSRYTIALRRLPQPGALLEGASEAEPDRGSSPPQHQAVPIGGKRLSLYQHLSARSQTQPAQPASQEPQQEAAPRPPFVGAAPPTDAQLDGPAAAPASAPRRTSLSPPRDASLQDDAVVQQPRAQPSNPPEPLADQKLAAAPPGAEGPSKQDQAKAFLATARRTLAPASYKRFTQLLSRCKNGDLGLAPLFEEAIQIFGDTPEGDGLLSSFAMFLPRSKQDRYAQLAHQHRAAQQQRRLVSPFDYNLVAGTMMATADKPRKHPLPRQEDMIPGLLTSKRERLDQPPAATVVVDLASPSPPDLEPLEVVGPSEHAAPISAAAGGGNADELDEATGLGEVVAGVKPPQDANPPPKKPTATPPHRAGAVGGIDSGGVVDGLTKDAYGNMINQEGETICGMCGKVVDRPLRAPCQIQNKTTRTGLLYVTRHFIILLLFVPLWKLEPCPGQVPVPFKDLPPQLSFRGHFGTLMSAPRKGHDRAFWIRAWNKIASEHPPMRHWEEIDSKKDFLADLEVYIEHLRPLDGRSDYSRDTFRGGISSICASFTEKTGISVSVYLRHCNDHECMSAVEKLQKRMNSLVPPASRAPAAASAAPAAVTATTTPTPGSPTAATGALPSAWPALPSFLSLGQPGFFPPPGFPALALPPLPAGLQVGPASDGAASPPPPARLGSAAGSSPPVRATPAQRNNIMPKLKSEIARRLDDIVLYQLLLCDTAAPRGLLSAALFLAERTWGLELATLNKVNAEHVKVDLRMTSQPTAAGGTRTTGSVVITCTAPGAGPAELKPPLSLLFYRYLVNRAALTGSPVMCLNGQPVDPILPTAEPPADWPLPRSMAINFTVPPAPGPLAEQLRKMVPPSMRLIVPELPQPLNYVAVADPAASAAMGPILPTLMDGQMRLFQRPKDLDASTDHSFFRAQTCSLPTLIELLTERLVWLAAAIRAAQMLPPAEGAPPPGPTVPEDEEEPKVTLYQAQQWTATHAPLTADELARQESLLVASGGAIVRESPAPQPAEGHPTRSAHRGTPLGPRSFGADTQPHMQRAKTDISIPRGSQEDPLLSEVDALLGLRDVDALLRSNTAMLAASWPPPPRPPPLPCRCRPSPPARPSLPCPSFPPCPGCRPSRSAPSPRSSPPAPPLRPPSGPLSSSPPASPAAPATASMGDEAAPDVFLGLDNDPGPPPAATAAPGGSATAPSESVVEGGPPGVIIESDTGPGGDLPRPAPRPKRDRQGPEGPQACAEEAKRARARTERDAPGRGADGAPSGDPSPAAPADAAQGSSIAEGPAAAPTAPAAAVVGDAEPKAPEPQRAGPTITETTATAERAGPPGDGESAPAPAVGEDPAAAEGAEGDRPSEMDDAAAALVAVAEENAEALGDAESELQPQTPTGAGDEAGSGSGGEGEGEGAAAEEEEEATEDDEAKPAKARPRRRFLTKENPEDAEDEDDDEWDAAEDRSWSASRRADVPFGGRRRRRPTKRPASTAAAAAAAVAGSEGEDDEDEDEGEGESSSSAGRAKKSRPRKKKTKKAPAQAPSPAPAKPAAAPGPPAPKCPSPPPGSAALAGAGAAMKTLLGGTFDQFFAQYWGRCLAYPAMKAMPAPMQIAYRTQVGTHTGCTDWHWHWHCHAALPRRTATPHCHAALPRRTPAPPLHSPLPR</sequence>
<dbReference type="Gene3D" id="3.40.50.300">
    <property type="entry name" value="P-loop containing nucleotide triphosphate hydrolases"/>
    <property type="match status" value="2"/>
</dbReference>
<feature type="region of interest" description="Disordered" evidence="15">
    <location>
        <begin position="1822"/>
        <end position="1855"/>
    </location>
</feature>
<feature type="compositionally biased region" description="Pro residues" evidence="15">
    <location>
        <begin position="1170"/>
        <end position="1181"/>
    </location>
</feature>
<feature type="compositionally biased region" description="Gly residues" evidence="15">
    <location>
        <begin position="738"/>
        <end position="752"/>
    </location>
</feature>
<feature type="region of interest" description="Disordered" evidence="15">
    <location>
        <begin position="1411"/>
        <end position="1434"/>
    </location>
</feature>
<feature type="compositionally biased region" description="Gly residues" evidence="15">
    <location>
        <begin position="400"/>
        <end position="421"/>
    </location>
</feature>
<evidence type="ECO:0000256" key="10">
    <source>
        <dbReference type="ARBA" id="ARBA00023014"/>
    </source>
</evidence>
<feature type="compositionally biased region" description="Low complexity" evidence="15">
    <location>
        <begin position="2293"/>
        <end position="2308"/>
    </location>
</feature>
<evidence type="ECO:0000256" key="4">
    <source>
        <dbReference type="ARBA" id="ARBA00022741"/>
    </source>
</evidence>
<keyword evidence="4" id="KW-0547">Nucleotide-binding</keyword>
<feature type="domain" description="Helicase ATP-binding" evidence="16">
    <location>
        <begin position="7"/>
        <end position="289"/>
    </location>
</feature>
<evidence type="ECO:0000256" key="15">
    <source>
        <dbReference type="SAM" id="MobiDB-lite"/>
    </source>
</evidence>
<feature type="region of interest" description="Disordered" evidence="15">
    <location>
        <begin position="68"/>
        <end position="89"/>
    </location>
</feature>
<dbReference type="SMART" id="SM00488">
    <property type="entry name" value="DEXDc2"/>
    <property type="match status" value="1"/>
</dbReference>
<feature type="compositionally biased region" description="Pro residues" evidence="15">
    <location>
        <begin position="1947"/>
        <end position="1960"/>
    </location>
</feature>
<reference evidence="17" key="1">
    <citation type="journal article" date="2022" name="bioRxiv">
        <title>Genomics of Preaxostyla Flagellates Illuminates Evolutionary Transitions and the Path Towards Mitochondrial Loss.</title>
        <authorList>
            <person name="Novak L.V.F."/>
            <person name="Treitli S.C."/>
            <person name="Pyrih J."/>
            <person name="Halakuc P."/>
            <person name="Pipaliya S.V."/>
            <person name="Vacek V."/>
            <person name="Brzon O."/>
            <person name="Soukal P."/>
            <person name="Eme L."/>
            <person name="Dacks J.B."/>
            <person name="Karnkowska A."/>
            <person name="Elias M."/>
            <person name="Hampl V."/>
        </authorList>
    </citation>
    <scope>NUCLEOTIDE SEQUENCE</scope>
    <source>
        <strain evidence="17">RCP-MX</strain>
    </source>
</reference>
<dbReference type="Gene3D" id="1.20.1160.20">
    <property type="match status" value="1"/>
</dbReference>
<feature type="compositionally biased region" description="Low complexity" evidence="15">
    <location>
        <begin position="2076"/>
        <end position="2115"/>
    </location>
</feature>
<dbReference type="InterPro" id="IPR006554">
    <property type="entry name" value="Helicase-like_DEXD_c2"/>
</dbReference>
<keyword evidence="11" id="KW-0238">DNA-binding</keyword>
<feature type="compositionally biased region" description="Basic and acidic residues" evidence="15">
    <location>
        <begin position="2057"/>
        <end position="2071"/>
    </location>
</feature>
<feature type="region of interest" description="Disordered" evidence="15">
    <location>
        <begin position="396"/>
        <end position="421"/>
    </location>
</feature>
<dbReference type="InterPro" id="IPR006555">
    <property type="entry name" value="ATP-dep_Helicase_C"/>
</dbReference>
<evidence type="ECO:0000256" key="9">
    <source>
        <dbReference type="ARBA" id="ARBA00023004"/>
    </source>
</evidence>
<dbReference type="CDD" id="cd18788">
    <property type="entry name" value="SF2_C_XPD"/>
    <property type="match status" value="1"/>
</dbReference>
<proteinExistence type="predicted"/>
<feature type="compositionally biased region" description="Basic and acidic residues" evidence="15">
    <location>
        <begin position="2267"/>
        <end position="2279"/>
    </location>
</feature>
<dbReference type="Pfam" id="PF06733">
    <property type="entry name" value="DEAD_2"/>
    <property type="match status" value="1"/>
</dbReference>
<evidence type="ECO:0000256" key="1">
    <source>
        <dbReference type="ARBA" id="ARBA00004123"/>
    </source>
</evidence>
<accession>A0ABQ8UQ93</accession>
<keyword evidence="6" id="KW-0378">Hydrolase</keyword>
<dbReference type="NCBIfam" id="TIGR00604">
    <property type="entry name" value="rad3"/>
    <property type="match status" value="1"/>
</dbReference>
<comment type="caution">
    <text evidence="17">The sequence shown here is derived from an EMBL/GenBank/DDBJ whole genome shotgun (WGS) entry which is preliminary data.</text>
</comment>
<evidence type="ECO:0000256" key="7">
    <source>
        <dbReference type="ARBA" id="ARBA00022806"/>
    </source>
</evidence>
<keyword evidence="14" id="KW-0539">Nucleus</keyword>
<evidence type="ECO:0000256" key="8">
    <source>
        <dbReference type="ARBA" id="ARBA00022840"/>
    </source>
</evidence>
<evidence type="ECO:0000256" key="12">
    <source>
        <dbReference type="ARBA" id="ARBA00023204"/>
    </source>
</evidence>
<dbReference type="PROSITE" id="PS51193">
    <property type="entry name" value="HELICASE_ATP_BIND_2"/>
    <property type="match status" value="1"/>
</dbReference>
<evidence type="ECO:0000256" key="5">
    <source>
        <dbReference type="ARBA" id="ARBA00022763"/>
    </source>
</evidence>
<evidence type="ECO:0000256" key="3">
    <source>
        <dbReference type="ARBA" id="ARBA00022723"/>
    </source>
</evidence>
<keyword evidence="9" id="KW-0408">Iron</keyword>
<keyword evidence="5" id="KW-0227">DNA damage</keyword>
<feature type="region of interest" description="Disordered" evidence="15">
    <location>
        <begin position="1473"/>
        <end position="1507"/>
    </location>
</feature>
<comment type="subcellular location">
    <subcellularLocation>
        <location evidence="1">Nucleus</location>
    </subcellularLocation>
</comment>
<feature type="region of interest" description="Disordered" evidence="15">
    <location>
        <begin position="876"/>
        <end position="976"/>
    </location>
</feature>
<dbReference type="InterPro" id="IPR045028">
    <property type="entry name" value="DinG/Rad3-like"/>
</dbReference>
<dbReference type="EMBL" id="JAPMOS010000008">
    <property type="protein sequence ID" value="KAJ4461334.1"/>
    <property type="molecule type" value="Genomic_DNA"/>
</dbReference>
<evidence type="ECO:0000259" key="16">
    <source>
        <dbReference type="PROSITE" id="PS51193"/>
    </source>
</evidence>
<keyword evidence="8" id="KW-0067">ATP-binding</keyword>
<feature type="compositionally biased region" description="Low complexity" evidence="15">
    <location>
        <begin position="1961"/>
        <end position="1974"/>
    </location>
</feature>
<dbReference type="Proteomes" id="UP001141327">
    <property type="component" value="Unassembled WGS sequence"/>
</dbReference>
<organism evidence="17 18">
    <name type="scientific">Paratrimastix pyriformis</name>
    <dbReference type="NCBI Taxonomy" id="342808"/>
    <lineage>
        <taxon>Eukaryota</taxon>
        <taxon>Metamonada</taxon>
        <taxon>Preaxostyla</taxon>
        <taxon>Paratrimastigidae</taxon>
        <taxon>Paratrimastix</taxon>
    </lineage>
</organism>
<dbReference type="InterPro" id="IPR010614">
    <property type="entry name" value="RAD3-like_helicase_DEAD"/>
</dbReference>
<evidence type="ECO:0000256" key="13">
    <source>
        <dbReference type="ARBA" id="ARBA00023235"/>
    </source>
</evidence>
<evidence type="ECO:0000256" key="14">
    <source>
        <dbReference type="ARBA" id="ARBA00023242"/>
    </source>
</evidence>
<dbReference type="CDD" id="cd17970">
    <property type="entry name" value="DEAHc_FancJ"/>
    <property type="match status" value="1"/>
</dbReference>
<name>A0ABQ8UQ93_9EUKA</name>
<dbReference type="PANTHER" id="PTHR11472">
    <property type="entry name" value="DNA REPAIR DEAD HELICASE RAD3/XP-D SUBFAMILY MEMBER"/>
    <property type="match status" value="1"/>
</dbReference>
<evidence type="ECO:0000256" key="2">
    <source>
        <dbReference type="ARBA" id="ARBA00022485"/>
    </source>
</evidence>
<evidence type="ECO:0000313" key="17">
    <source>
        <dbReference type="EMBL" id="KAJ4461334.1"/>
    </source>
</evidence>
<feature type="compositionally biased region" description="Low complexity" evidence="15">
    <location>
        <begin position="877"/>
        <end position="896"/>
    </location>
</feature>
<feature type="compositionally biased region" description="Low complexity" evidence="15">
    <location>
        <begin position="2000"/>
        <end position="2012"/>
    </location>
</feature>
<keyword evidence="2" id="KW-0004">4Fe-4S</keyword>
<dbReference type="Pfam" id="PF23116">
    <property type="entry name" value="HHD_RTEL1"/>
    <property type="match status" value="1"/>
</dbReference>
<dbReference type="PANTHER" id="PTHR11472:SF34">
    <property type="entry name" value="REGULATOR OF TELOMERE ELONGATION HELICASE 1"/>
    <property type="match status" value="1"/>
</dbReference>
<dbReference type="InterPro" id="IPR014013">
    <property type="entry name" value="Helic_SF1/SF2_ATP-bd_DinG/Rad3"/>
</dbReference>
<feature type="region of interest" description="Disordered" evidence="15">
    <location>
        <begin position="844"/>
        <end position="863"/>
    </location>
</feature>
<dbReference type="SMART" id="SM00491">
    <property type="entry name" value="HELICc2"/>
    <property type="match status" value="1"/>
</dbReference>
<dbReference type="SUPFAM" id="SSF52540">
    <property type="entry name" value="P-loop containing nucleoside triphosphate hydrolases"/>
    <property type="match status" value="1"/>
</dbReference>
<feature type="compositionally biased region" description="Low complexity" evidence="15">
    <location>
        <begin position="915"/>
        <end position="932"/>
    </location>
</feature>
<evidence type="ECO:0000313" key="18">
    <source>
        <dbReference type="Proteomes" id="UP001141327"/>
    </source>
</evidence>
<evidence type="ECO:0000256" key="6">
    <source>
        <dbReference type="ARBA" id="ARBA00022801"/>
    </source>
</evidence>
<feature type="compositionally biased region" description="Pro residues" evidence="15">
    <location>
        <begin position="2347"/>
        <end position="2372"/>
    </location>
</feature>
<keyword evidence="18" id="KW-1185">Reference proteome</keyword>
<evidence type="ECO:0000256" key="11">
    <source>
        <dbReference type="ARBA" id="ARBA00023125"/>
    </source>
</evidence>
<keyword evidence="3" id="KW-0479">Metal-binding</keyword>
<feature type="region of interest" description="Disordered" evidence="15">
    <location>
        <begin position="1765"/>
        <end position="1786"/>
    </location>
</feature>
<feature type="compositionally biased region" description="Acidic residues" evidence="15">
    <location>
        <begin position="2185"/>
        <end position="2195"/>
    </location>
</feature>
<feature type="region of interest" description="Disordered" evidence="15">
    <location>
        <begin position="1932"/>
        <end position="2376"/>
    </location>
</feature>
<keyword evidence="10" id="KW-0411">Iron-sulfur</keyword>
<protein>
    <submittedName>
        <fullName evidence="17">Regulator of telomere elongation helicase 1</fullName>
    </submittedName>
</protein>
<dbReference type="GO" id="GO:0004386">
    <property type="term" value="F:helicase activity"/>
    <property type="evidence" value="ECO:0007669"/>
    <property type="project" value="UniProtKB-KW"/>
</dbReference>
<feature type="compositionally biased region" description="Acidic residues" evidence="15">
    <location>
        <begin position="2217"/>
        <end position="2235"/>
    </location>
</feature>
<feature type="compositionally biased region" description="Acidic residues" evidence="15">
    <location>
        <begin position="2309"/>
        <end position="2321"/>
    </location>
</feature>
<feature type="compositionally biased region" description="Basic residues" evidence="15">
    <location>
        <begin position="2329"/>
        <end position="2342"/>
    </location>
</feature>
<feature type="compositionally biased region" description="Acidic residues" evidence="15">
    <location>
        <begin position="2254"/>
        <end position="2266"/>
    </location>
</feature>
<dbReference type="InterPro" id="IPR057498">
    <property type="entry name" value="Rtel1_ARCH"/>
</dbReference>
<dbReference type="Pfam" id="PF13307">
    <property type="entry name" value="Helicase_C_2"/>
    <property type="match status" value="1"/>
</dbReference>
<feature type="compositionally biased region" description="Gly residues" evidence="15">
    <location>
        <begin position="2207"/>
        <end position="2216"/>
    </location>
</feature>
<keyword evidence="7 17" id="KW-0347">Helicase</keyword>
<feature type="compositionally biased region" description="Low complexity" evidence="15">
    <location>
        <begin position="2149"/>
        <end position="2163"/>
    </location>
</feature>
<feature type="compositionally biased region" description="Low complexity" evidence="15">
    <location>
        <begin position="1937"/>
        <end position="1946"/>
    </location>
</feature>
<dbReference type="InterPro" id="IPR013020">
    <property type="entry name" value="Rad3/Chl1-like"/>
</dbReference>
<feature type="compositionally biased region" description="Low complexity" evidence="15">
    <location>
        <begin position="2175"/>
        <end position="2184"/>
    </location>
</feature>
<keyword evidence="12" id="KW-0234">DNA repair</keyword>
<dbReference type="InterPro" id="IPR027417">
    <property type="entry name" value="P-loop_NTPase"/>
</dbReference>